<dbReference type="Pfam" id="PF03798">
    <property type="entry name" value="TRAM_LAG1_CLN8"/>
    <property type="match status" value="1"/>
</dbReference>
<sequence length="302" mass="33244">MMAVSPYLTAGLSASTYAFLLRFLSSKNVNAFDRNTRIKGISALHAIISSIITIYALNTPSQWTPVGLTSQQDALRLFEPSKPRSPSAPAAPSAAENLDDSLNPMIKSRSDLANKLTAWETGYLIYDTYALLHLTSLKLPSRSDHTPKAAAAVRRAAAESPVVLAHHVLLACALGTLQVYNAARRERGVWVILAFMLMNASTPVLHLHWYLRRRMGCVNALADAVLVAVFALARFGPVYAVLEKYGQFHGLSAWEAYRRLRWVCQAGTGMLVVANLGWWGALVWRAVAPRRNHGMGMMRKTV</sequence>
<dbReference type="Proteomes" id="UP000799766">
    <property type="component" value="Unassembled WGS sequence"/>
</dbReference>
<feature type="transmembrane region" description="Helical" evidence="7">
    <location>
        <begin position="262"/>
        <end position="288"/>
    </location>
</feature>
<dbReference type="InterPro" id="IPR006634">
    <property type="entry name" value="TLC-dom"/>
</dbReference>
<evidence type="ECO:0000256" key="5">
    <source>
        <dbReference type="PROSITE-ProRule" id="PRU00205"/>
    </source>
</evidence>
<feature type="transmembrane region" description="Helical" evidence="7">
    <location>
        <begin position="221"/>
        <end position="242"/>
    </location>
</feature>
<feature type="transmembrane region" description="Helical" evidence="7">
    <location>
        <begin position="189"/>
        <end position="209"/>
    </location>
</feature>
<accession>A0A6A6NNP3</accession>
<name>A0A6A6NNP3_9PEZI</name>
<reference evidence="9" key="1">
    <citation type="journal article" date="2020" name="Stud. Mycol.">
        <title>101 Dothideomycetes genomes: a test case for predicting lifestyles and emergence of pathogens.</title>
        <authorList>
            <person name="Haridas S."/>
            <person name="Albert R."/>
            <person name="Binder M."/>
            <person name="Bloem J."/>
            <person name="Labutti K."/>
            <person name="Salamov A."/>
            <person name="Andreopoulos B."/>
            <person name="Baker S."/>
            <person name="Barry K."/>
            <person name="Bills G."/>
            <person name="Bluhm B."/>
            <person name="Cannon C."/>
            <person name="Castanera R."/>
            <person name="Culley D."/>
            <person name="Daum C."/>
            <person name="Ezra D."/>
            <person name="Gonzalez J."/>
            <person name="Henrissat B."/>
            <person name="Kuo A."/>
            <person name="Liang C."/>
            <person name="Lipzen A."/>
            <person name="Lutzoni F."/>
            <person name="Magnuson J."/>
            <person name="Mondo S."/>
            <person name="Nolan M."/>
            <person name="Ohm R."/>
            <person name="Pangilinan J."/>
            <person name="Park H.-J."/>
            <person name="Ramirez L."/>
            <person name="Alfaro M."/>
            <person name="Sun H."/>
            <person name="Tritt A."/>
            <person name="Yoshinaga Y."/>
            <person name="Zwiers L.-H."/>
            <person name="Turgeon B."/>
            <person name="Goodwin S."/>
            <person name="Spatafora J."/>
            <person name="Crous P."/>
            <person name="Grigoriev I."/>
        </authorList>
    </citation>
    <scope>NUCLEOTIDE SEQUENCE</scope>
    <source>
        <strain evidence="9">ATCC 16933</strain>
    </source>
</reference>
<evidence type="ECO:0000256" key="7">
    <source>
        <dbReference type="SAM" id="Phobius"/>
    </source>
</evidence>
<dbReference type="GO" id="GO:0055088">
    <property type="term" value="P:lipid homeostasis"/>
    <property type="evidence" value="ECO:0007669"/>
    <property type="project" value="TreeGrafter"/>
</dbReference>
<protein>
    <recommendedName>
        <fullName evidence="8">TLC domain-containing protein</fullName>
    </recommendedName>
</protein>
<gene>
    <name evidence="9" type="ORF">BDY21DRAFT_128692</name>
</gene>
<evidence type="ECO:0000256" key="3">
    <source>
        <dbReference type="ARBA" id="ARBA00022989"/>
    </source>
</evidence>
<keyword evidence="4 5" id="KW-0472">Membrane</keyword>
<evidence type="ECO:0000256" key="4">
    <source>
        <dbReference type="ARBA" id="ARBA00023136"/>
    </source>
</evidence>
<feature type="transmembrane region" description="Helical" evidence="7">
    <location>
        <begin position="6"/>
        <end position="24"/>
    </location>
</feature>
<feature type="compositionally biased region" description="Low complexity" evidence="6">
    <location>
        <begin position="84"/>
        <end position="95"/>
    </location>
</feature>
<comment type="subcellular location">
    <subcellularLocation>
        <location evidence="1">Membrane</location>
        <topology evidence="1">Multi-pass membrane protein</topology>
    </subcellularLocation>
</comment>
<dbReference type="PROSITE" id="PS50922">
    <property type="entry name" value="TLC"/>
    <property type="match status" value="1"/>
</dbReference>
<evidence type="ECO:0000256" key="6">
    <source>
        <dbReference type="SAM" id="MobiDB-lite"/>
    </source>
</evidence>
<dbReference type="OrthoDB" id="10266980at2759"/>
<feature type="domain" description="TLC" evidence="8">
    <location>
        <begin position="31"/>
        <end position="291"/>
    </location>
</feature>
<proteinExistence type="predicted"/>
<feature type="region of interest" description="Disordered" evidence="6">
    <location>
        <begin position="79"/>
        <end position="98"/>
    </location>
</feature>
<dbReference type="PANTHER" id="PTHR13439">
    <property type="entry name" value="CT120 PROTEIN"/>
    <property type="match status" value="1"/>
</dbReference>
<evidence type="ECO:0000313" key="10">
    <source>
        <dbReference type="Proteomes" id="UP000799766"/>
    </source>
</evidence>
<organism evidence="9 10">
    <name type="scientific">Lineolata rhizophorae</name>
    <dbReference type="NCBI Taxonomy" id="578093"/>
    <lineage>
        <taxon>Eukaryota</taxon>
        <taxon>Fungi</taxon>
        <taxon>Dikarya</taxon>
        <taxon>Ascomycota</taxon>
        <taxon>Pezizomycotina</taxon>
        <taxon>Dothideomycetes</taxon>
        <taxon>Dothideomycetes incertae sedis</taxon>
        <taxon>Lineolatales</taxon>
        <taxon>Lineolataceae</taxon>
        <taxon>Lineolata</taxon>
    </lineage>
</organism>
<dbReference type="AlphaFoldDB" id="A0A6A6NNP3"/>
<keyword evidence="3 7" id="KW-1133">Transmembrane helix</keyword>
<dbReference type="GO" id="GO:0016020">
    <property type="term" value="C:membrane"/>
    <property type="evidence" value="ECO:0007669"/>
    <property type="project" value="UniProtKB-SubCell"/>
</dbReference>
<dbReference type="EMBL" id="MU001698">
    <property type="protein sequence ID" value="KAF2453308.1"/>
    <property type="molecule type" value="Genomic_DNA"/>
</dbReference>
<dbReference type="PANTHER" id="PTHR13439:SF66">
    <property type="entry name" value="BCDNA.GH12326"/>
    <property type="match status" value="1"/>
</dbReference>
<keyword evidence="2 5" id="KW-0812">Transmembrane</keyword>
<evidence type="ECO:0000313" key="9">
    <source>
        <dbReference type="EMBL" id="KAF2453308.1"/>
    </source>
</evidence>
<evidence type="ECO:0000256" key="2">
    <source>
        <dbReference type="ARBA" id="ARBA00022692"/>
    </source>
</evidence>
<evidence type="ECO:0000256" key="1">
    <source>
        <dbReference type="ARBA" id="ARBA00004141"/>
    </source>
</evidence>
<keyword evidence="10" id="KW-1185">Reference proteome</keyword>
<evidence type="ECO:0000259" key="8">
    <source>
        <dbReference type="PROSITE" id="PS50922"/>
    </source>
</evidence>
<dbReference type="InterPro" id="IPR050846">
    <property type="entry name" value="TLCD"/>
</dbReference>
<dbReference type="GO" id="GO:0005783">
    <property type="term" value="C:endoplasmic reticulum"/>
    <property type="evidence" value="ECO:0007669"/>
    <property type="project" value="TreeGrafter"/>
</dbReference>